<evidence type="ECO:0000256" key="6">
    <source>
        <dbReference type="ARBA" id="ARBA00023211"/>
    </source>
</evidence>
<comment type="cofactor">
    <cofactor evidence="2">
        <name>Mg(2+)</name>
        <dbReference type="ChEBI" id="CHEBI:18420"/>
    </cofactor>
</comment>
<evidence type="ECO:0000313" key="9">
    <source>
        <dbReference type="Proteomes" id="UP001302429"/>
    </source>
</evidence>
<organism evidence="8 9">
    <name type="scientific">Alterisphingorhabdus coralli</name>
    <dbReference type="NCBI Taxonomy" id="3071408"/>
    <lineage>
        <taxon>Bacteria</taxon>
        <taxon>Pseudomonadati</taxon>
        <taxon>Pseudomonadota</taxon>
        <taxon>Alphaproteobacteria</taxon>
        <taxon>Sphingomonadales</taxon>
        <taxon>Sphingomonadaceae</taxon>
        <taxon>Alterisphingorhabdus (ex Yan et al. 2024)</taxon>
    </lineage>
</organism>
<dbReference type="RefSeq" id="WP_317080453.1">
    <property type="nucleotide sequence ID" value="NZ_CP136594.1"/>
</dbReference>
<evidence type="ECO:0000256" key="5">
    <source>
        <dbReference type="ARBA" id="ARBA00022842"/>
    </source>
</evidence>
<name>A0AA97F562_9SPHN</name>
<dbReference type="KEGG" id="acoa:RB602_10160"/>
<dbReference type="EMBL" id="CP136594">
    <property type="protein sequence ID" value="WOE74218.1"/>
    <property type="molecule type" value="Genomic_DNA"/>
</dbReference>
<dbReference type="PANTHER" id="PTHR12992:SF11">
    <property type="entry name" value="MITOCHONDRIAL COENZYME A DIPHOSPHATASE NUDT8"/>
    <property type="match status" value="1"/>
</dbReference>
<keyword evidence="9" id="KW-1185">Reference proteome</keyword>
<keyword evidence="5" id="KW-0460">Magnesium</keyword>
<dbReference type="InterPro" id="IPR000086">
    <property type="entry name" value="NUDIX_hydrolase_dom"/>
</dbReference>
<protein>
    <submittedName>
        <fullName evidence="8">CoA pyrophosphatase</fullName>
    </submittedName>
</protein>
<proteinExistence type="predicted"/>
<dbReference type="PROSITE" id="PS51462">
    <property type="entry name" value="NUDIX"/>
    <property type="match status" value="1"/>
</dbReference>
<evidence type="ECO:0000259" key="7">
    <source>
        <dbReference type="PROSITE" id="PS51462"/>
    </source>
</evidence>
<evidence type="ECO:0000313" key="8">
    <source>
        <dbReference type="EMBL" id="WOE74218.1"/>
    </source>
</evidence>
<accession>A0AA97F562</accession>
<gene>
    <name evidence="8" type="ORF">RB602_10160</name>
</gene>
<dbReference type="Proteomes" id="UP001302429">
    <property type="component" value="Chromosome"/>
</dbReference>
<feature type="domain" description="Nudix hydrolase" evidence="7">
    <location>
        <begin position="38"/>
        <end position="169"/>
    </location>
</feature>
<sequence length="214" mass="23821">MSIDTLRLRLEAALKSSANKQVPDEFRDERYFGTPERGYVDAAVLIPITRREEPGLILTQRPDTMRSHAGQVAFPGGKVDPEDEDAIAAALREADEELAIPADAVEVIGTGECYYSASGFSITTVLAFLPPDLPLKANPDEVADWFEMPFEEAIHLDLYDRKTVNWQGHERGYYELMWQDRRIWGVTAGILANLSRQIADVDPISAIETKLGNG</sequence>
<dbReference type="GO" id="GO:0046872">
    <property type="term" value="F:metal ion binding"/>
    <property type="evidence" value="ECO:0007669"/>
    <property type="project" value="UniProtKB-KW"/>
</dbReference>
<dbReference type="AlphaFoldDB" id="A0AA97F562"/>
<evidence type="ECO:0000256" key="4">
    <source>
        <dbReference type="ARBA" id="ARBA00022801"/>
    </source>
</evidence>
<comment type="cofactor">
    <cofactor evidence="1">
        <name>Mn(2+)</name>
        <dbReference type="ChEBI" id="CHEBI:29035"/>
    </cofactor>
</comment>
<dbReference type="CDD" id="cd03426">
    <property type="entry name" value="NUDIX_CoAse_Nudt7"/>
    <property type="match status" value="1"/>
</dbReference>
<dbReference type="SUPFAM" id="SSF55811">
    <property type="entry name" value="Nudix"/>
    <property type="match status" value="1"/>
</dbReference>
<keyword evidence="6" id="KW-0464">Manganese</keyword>
<dbReference type="PANTHER" id="PTHR12992">
    <property type="entry name" value="NUDIX HYDROLASE"/>
    <property type="match status" value="1"/>
</dbReference>
<dbReference type="NCBIfam" id="NF007980">
    <property type="entry name" value="PRK10707.1"/>
    <property type="match status" value="1"/>
</dbReference>
<evidence type="ECO:0000256" key="2">
    <source>
        <dbReference type="ARBA" id="ARBA00001946"/>
    </source>
</evidence>
<reference evidence="8 9" key="1">
    <citation type="submission" date="2023-10" db="EMBL/GenBank/DDBJ databases">
        <title>Complete genome sequence of a Sphingomonadaceae bacterium.</title>
        <authorList>
            <person name="Yan C."/>
        </authorList>
    </citation>
    <scope>NUCLEOTIDE SEQUENCE [LARGE SCALE GENOMIC DNA]</scope>
    <source>
        <strain evidence="8 9">SCSIO 66989</strain>
    </source>
</reference>
<keyword evidence="3" id="KW-0479">Metal-binding</keyword>
<dbReference type="InterPro" id="IPR045121">
    <property type="entry name" value="CoAse"/>
</dbReference>
<evidence type="ECO:0000256" key="3">
    <source>
        <dbReference type="ARBA" id="ARBA00022723"/>
    </source>
</evidence>
<dbReference type="GO" id="GO:0010945">
    <property type="term" value="F:coenzyme A diphosphatase activity"/>
    <property type="evidence" value="ECO:0007669"/>
    <property type="project" value="InterPro"/>
</dbReference>
<keyword evidence="4" id="KW-0378">Hydrolase</keyword>
<evidence type="ECO:0000256" key="1">
    <source>
        <dbReference type="ARBA" id="ARBA00001936"/>
    </source>
</evidence>
<dbReference type="Pfam" id="PF00293">
    <property type="entry name" value="NUDIX"/>
    <property type="match status" value="1"/>
</dbReference>
<dbReference type="InterPro" id="IPR015797">
    <property type="entry name" value="NUDIX_hydrolase-like_dom_sf"/>
</dbReference>
<dbReference type="Gene3D" id="3.90.79.10">
    <property type="entry name" value="Nucleoside Triphosphate Pyrophosphohydrolase"/>
    <property type="match status" value="1"/>
</dbReference>